<name>A0A942U283_9BACI</name>
<dbReference type="AlphaFoldDB" id="A0A942U283"/>
<proteinExistence type="predicted"/>
<dbReference type="RefSeq" id="WP_213117734.1">
    <property type="nucleotide sequence ID" value="NZ_JAGYPF010000002.1"/>
</dbReference>
<gene>
    <name evidence="1" type="ORF">KHA99_12320</name>
</gene>
<comment type="caution">
    <text evidence="1">The sequence shown here is derived from an EMBL/GenBank/DDBJ whole genome shotgun (WGS) entry which is preliminary data.</text>
</comment>
<evidence type="ECO:0000313" key="2">
    <source>
        <dbReference type="Proteomes" id="UP000679749"/>
    </source>
</evidence>
<sequence length="128" mass="15080">MKEEIIFKKSISLREDIHQYALEQAEKFHGGNFSAYITYLISSRKNNTDYITYNNGKKEIVLTREKLDGLLNNDVWQRELIEVFYDGFEVVATDHLVVKSTTIKRLIEKYFVVKSMGLDKKYDISFKI</sequence>
<reference evidence="1" key="1">
    <citation type="submission" date="2021-05" db="EMBL/GenBank/DDBJ databases">
        <title>Novel Bacillus species.</title>
        <authorList>
            <person name="Liu G."/>
        </authorList>
    </citation>
    <scope>NUCLEOTIDE SEQUENCE</scope>
    <source>
        <strain evidence="1">FJAT-49825</strain>
    </source>
</reference>
<accession>A0A942U283</accession>
<dbReference type="Proteomes" id="UP000679749">
    <property type="component" value="Unassembled WGS sequence"/>
</dbReference>
<dbReference type="EMBL" id="JAGYPF010000002">
    <property type="protein sequence ID" value="MBS4213235.1"/>
    <property type="molecule type" value="Genomic_DNA"/>
</dbReference>
<keyword evidence="2" id="KW-1185">Reference proteome</keyword>
<organism evidence="1 2">
    <name type="scientific">Neobacillus rhizophilus</name>
    <dbReference type="NCBI Taxonomy" id="2833579"/>
    <lineage>
        <taxon>Bacteria</taxon>
        <taxon>Bacillati</taxon>
        <taxon>Bacillota</taxon>
        <taxon>Bacilli</taxon>
        <taxon>Bacillales</taxon>
        <taxon>Bacillaceae</taxon>
        <taxon>Neobacillus</taxon>
    </lineage>
</organism>
<protein>
    <submittedName>
        <fullName evidence="1">Uncharacterized protein</fullName>
    </submittedName>
</protein>
<evidence type="ECO:0000313" key="1">
    <source>
        <dbReference type="EMBL" id="MBS4213235.1"/>
    </source>
</evidence>